<proteinExistence type="inferred from homology"/>
<keyword evidence="2" id="KW-0732">Signal</keyword>
<dbReference type="GO" id="GO:0015562">
    <property type="term" value="F:efflux transmembrane transporter activity"/>
    <property type="evidence" value="ECO:0007669"/>
    <property type="project" value="TreeGrafter"/>
</dbReference>
<evidence type="ECO:0000313" key="6">
    <source>
        <dbReference type="Proteomes" id="UP000319040"/>
    </source>
</evidence>
<dbReference type="Gene3D" id="2.40.50.100">
    <property type="match status" value="1"/>
</dbReference>
<dbReference type="EMBL" id="FXTB01000007">
    <property type="protein sequence ID" value="SMO77799.1"/>
    <property type="molecule type" value="Genomic_DNA"/>
</dbReference>
<dbReference type="InterPro" id="IPR006143">
    <property type="entry name" value="RND_pump_MFP"/>
</dbReference>
<comment type="similarity">
    <text evidence="1">Belongs to the membrane fusion protein (MFP) (TC 8.A.1) family.</text>
</comment>
<dbReference type="PANTHER" id="PTHR30469">
    <property type="entry name" value="MULTIDRUG RESISTANCE PROTEIN MDTA"/>
    <property type="match status" value="1"/>
</dbReference>
<dbReference type="Gene3D" id="1.10.287.470">
    <property type="entry name" value="Helix hairpin bin"/>
    <property type="match status" value="1"/>
</dbReference>
<organism evidence="5 6">
    <name type="scientific">Saccharicrinis carchari</name>
    <dbReference type="NCBI Taxonomy" id="1168039"/>
    <lineage>
        <taxon>Bacteria</taxon>
        <taxon>Pseudomonadati</taxon>
        <taxon>Bacteroidota</taxon>
        <taxon>Bacteroidia</taxon>
        <taxon>Marinilabiliales</taxon>
        <taxon>Marinilabiliaceae</taxon>
        <taxon>Saccharicrinis</taxon>
    </lineage>
</organism>
<gene>
    <name evidence="5" type="ORF">SAMN06265379_107121</name>
</gene>
<feature type="domain" description="CusB-like beta-barrel" evidence="3">
    <location>
        <begin position="204"/>
        <end position="271"/>
    </location>
</feature>
<evidence type="ECO:0000259" key="3">
    <source>
        <dbReference type="Pfam" id="PF25954"/>
    </source>
</evidence>
<feature type="chain" id="PRO_5021931616" evidence="2">
    <location>
        <begin position="23"/>
        <end position="351"/>
    </location>
</feature>
<evidence type="ECO:0000256" key="2">
    <source>
        <dbReference type="SAM" id="SignalP"/>
    </source>
</evidence>
<dbReference type="SUPFAM" id="SSF111369">
    <property type="entry name" value="HlyD-like secretion proteins"/>
    <property type="match status" value="1"/>
</dbReference>
<accession>A0A521E1E8</accession>
<evidence type="ECO:0000256" key="1">
    <source>
        <dbReference type="ARBA" id="ARBA00009477"/>
    </source>
</evidence>
<evidence type="ECO:0000259" key="4">
    <source>
        <dbReference type="Pfam" id="PF25989"/>
    </source>
</evidence>
<feature type="signal peptide" evidence="2">
    <location>
        <begin position="1"/>
        <end position="22"/>
    </location>
</feature>
<dbReference type="PROSITE" id="PS51257">
    <property type="entry name" value="PROKAR_LIPOPROTEIN"/>
    <property type="match status" value="1"/>
</dbReference>
<dbReference type="InterPro" id="IPR058792">
    <property type="entry name" value="Beta-barrel_RND_2"/>
</dbReference>
<sequence length="351" mass="39604">MFKKYIPIAFLALLLAACNNQQNRFSTDIAIPVTIQEVKLSSIQEVFTATGTIVSEYESKLNTQSSGEYYLQTNPRTGKKYKMGDAVKQGDVVIKIEDREYENNVNINGAKIDLDISKMEFEKQTALYEKGGVTLREKVNGEKQWVSAQKNYENALLQLAKMKVVAPFDGVITNLPYFSQGVRIEQNKEVLQIMSYKEMVMDLMLPESQITKVSLNQKAWITNYSIPDDTLSGKLNQISPAIDIESRTFKGRLAIDNQEAKLRPGMFVKADIIVDKKDSVVVIPKDAILVRADGKAVFVARDETARERKITTGMENNGMIEVTKGLQPEERLIIKGFETLKDRSKIKVMNK</sequence>
<dbReference type="NCBIfam" id="TIGR01730">
    <property type="entry name" value="RND_mfp"/>
    <property type="match status" value="1"/>
</dbReference>
<dbReference type="OrthoDB" id="1114717at2"/>
<dbReference type="InterPro" id="IPR058637">
    <property type="entry name" value="YknX-like_C"/>
</dbReference>
<dbReference type="RefSeq" id="WP_142534001.1">
    <property type="nucleotide sequence ID" value="NZ_FXTB01000007.1"/>
</dbReference>
<keyword evidence="6" id="KW-1185">Reference proteome</keyword>
<dbReference type="Gene3D" id="2.40.30.170">
    <property type="match status" value="1"/>
</dbReference>
<dbReference type="Pfam" id="PF25989">
    <property type="entry name" value="YknX_C"/>
    <property type="match status" value="1"/>
</dbReference>
<dbReference type="Gene3D" id="2.40.420.20">
    <property type="match status" value="1"/>
</dbReference>
<dbReference type="GO" id="GO:1990281">
    <property type="term" value="C:efflux pump complex"/>
    <property type="evidence" value="ECO:0007669"/>
    <property type="project" value="TreeGrafter"/>
</dbReference>
<dbReference type="Pfam" id="PF25954">
    <property type="entry name" value="Beta-barrel_RND_2"/>
    <property type="match status" value="1"/>
</dbReference>
<reference evidence="5 6" key="1">
    <citation type="submission" date="2017-05" db="EMBL/GenBank/DDBJ databases">
        <authorList>
            <person name="Varghese N."/>
            <person name="Submissions S."/>
        </authorList>
    </citation>
    <scope>NUCLEOTIDE SEQUENCE [LARGE SCALE GENOMIC DNA]</scope>
    <source>
        <strain evidence="5 6">DSM 27040</strain>
    </source>
</reference>
<dbReference type="AlphaFoldDB" id="A0A521E1E8"/>
<feature type="domain" description="YknX-like C-terminal permuted SH3-like" evidence="4">
    <location>
        <begin position="280"/>
        <end position="348"/>
    </location>
</feature>
<name>A0A521E1E8_SACCC</name>
<protein>
    <submittedName>
        <fullName evidence="5">RND family efflux transporter, MFP subunit</fullName>
    </submittedName>
</protein>
<dbReference type="FunFam" id="2.40.30.170:FF:000010">
    <property type="entry name" value="Efflux RND transporter periplasmic adaptor subunit"/>
    <property type="match status" value="1"/>
</dbReference>
<evidence type="ECO:0000313" key="5">
    <source>
        <dbReference type="EMBL" id="SMO77799.1"/>
    </source>
</evidence>
<dbReference type="Proteomes" id="UP000319040">
    <property type="component" value="Unassembled WGS sequence"/>
</dbReference>